<dbReference type="InterPro" id="IPR035924">
    <property type="entry name" value="FlaG-like_sf"/>
</dbReference>
<organism evidence="1 2">
    <name type="scientific">Candidatus Magnetaquiglobus chichijimensis</name>
    <dbReference type="NCBI Taxonomy" id="3141448"/>
    <lineage>
        <taxon>Bacteria</taxon>
        <taxon>Pseudomonadati</taxon>
        <taxon>Pseudomonadota</taxon>
        <taxon>Magnetococcia</taxon>
        <taxon>Magnetococcales</taxon>
        <taxon>Candidatus Magnetaquicoccaceae</taxon>
        <taxon>Candidatus Magnetaquiglobus</taxon>
    </lineage>
</organism>
<dbReference type="Gene3D" id="3.30.160.170">
    <property type="entry name" value="FlaG-like"/>
    <property type="match status" value="1"/>
</dbReference>
<keyword evidence="2" id="KW-1185">Reference proteome</keyword>
<protein>
    <recommendedName>
        <fullName evidence="3">Flagellar protein FlaG</fullName>
    </recommendedName>
</protein>
<dbReference type="PANTHER" id="PTHR37166:SF1">
    <property type="entry name" value="PROTEIN FLAG"/>
    <property type="match status" value="1"/>
</dbReference>
<reference evidence="1 2" key="1">
    <citation type="submission" date="2024-05" db="EMBL/GenBank/DDBJ databases">
        <authorList>
            <consortium name="Candidatus Magnetaquicoccaceae bacterium FCR-1 genome sequencing consortium"/>
            <person name="Shimoshige H."/>
            <person name="Shimamura S."/>
            <person name="Taoka A."/>
            <person name="Kobayashi H."/>
            <person name="Maekawa T."/>
        </authorList>
    </citation>
    <scope>NUCLEOTIDE SEQUENCE [LARGE SCALE GENOMIC DNA]</scope>
    <source>
        <strain evidence="1 2">FCR-1</strain>
    </source>
</reference>
<dbReference type="RefSeq" id="WP_420906528.1">
    <property type="nucleotide sequence ID" value="NZ_BAAFGK010000005.1"/>
</dbReference>
<evidence type="ECO:0000313" key="2">
    <source>
        <dbReference type="Proteomes" id="UP001628193"/>
    </source>
</evidence>
<dbReference type="Proteomes" id="UP001628193">
    <property type="component" value="Unassembled WGS sequence"/>
</dbReference>
<dbReference type="InterPro" id="IPR005186">
    <property type="entry name" value="FlaG"/>
</dbReference>
<proteinExistence type="predicted"/>
<name>A0ABQ0CDM8_9PROT</name>
<evidence type="ECO:0000313" key="1">
    <source>
        <dbReference type="EMBL" id="GAB0058805.1"/>
    </source>
</evidence>
<reference evidence="1 2" key="2">
    <citation type="submission" date="2024-09" db="EMBL/GenBank/DDBJ databases">
        <title>Draft genome sequence of Candidatus Magnetaquicoccaceae bacterium FCR-1.</title>
        <authorList>
            <person name="Shimoshige H."/>
            <person name="Shimamura S."/>
            <person name="Taoka A."/>
            <person name="Kobayashi H."/>
            <person name="Maekawa T."/>
        </authorList>
    </citation>
    <scope>NUCLEOTIDE SEQUENCE [LARGE SCALE GENOMIC DNA]</scope>
    <source>
        <strain evidence="1 2">FCR-1</strain>
    </source>
</reference>
<gene>
    <name evidence="1" type="ORF">SIID45300_03162</name>
</gene>
<accession>A0ABQ0CDM8</accession>
<comment type="caution">
    <text evidence="1">The sequence shown here is derived from an EMBL/GenBank/DDBJ whole genome shotgun (WGS) entry which is preliminary data.</text>
</comment>
<dbReference type="SUPFAM" id="SSF160214">
    <property type="entry name" value="FlaG-like"/>
    <property type="match status" value="1"/>
</dbReference>
<evidence type="ECO:0008006" key="3">
    <source>
        <dbReference type="Google" id="ProtNLM"/>
    </source>
</evidence>
<dbReference type="Pfam" id="PF03646">
    <property type="entry name" value="FlaG"/>
    <property type="match status" value="1"/>
</dbReference>
<dbReference type="PANTHER" id="PTHR37166">
    <property type="entry name" value="PROTEIN FLAG"/>
    <property type="match status" value="1"/>
</dbReference>
<dbReference type="EMBL" id="BAAFGK010000005">
    <property type="protein sequence ID" value="GAB0058805.1"/>
    <property type="molecule type" value="Genomic_DNA"/>
</dbReference>
<sequence length="132" mass="14452">MDSVVNLLDVGTSRERVEGGMRSGTAPPGRFRASGASFDKTLQEVEQARAAVEPRAEESRKVSLKSLAEEITQSLTGFNNLRFGMDRDLKQVVVKVVDQGTDNVVRQIPGDRMVDLVKQMRDLEGMLFGGAV</sequence>